<evidence type="ECO:0000313" key="2">
    <source>
        <dbReference type="Proteomes" id="UP001439875"/>
    </source>
</evidence>
<sequence>MKYIIDSVISYLKQENTSYTLLLNGKWGSGKTYFFEKKLKPAIENEDFNGKKKKTIYLSLYGVSSLDEINKRIVLDNFLMSNDKVMDFLDNKWGGRVTELAKAGFGYLKSLEIPFFKNVLDSSVNYENLLDFTDKVLCIDDLERAKMDITDILGYINNFVEHDGVKVIIIGYEDEIAEKLNNRNLELKMLVSTMALTNEGSLSPRQITVSGNKAESPAIKQIEEKMSSLFHKSNEYKRIKEKLIGKTLTLQLDYQEVLNDIIGKIQDGGLQDFLIENSETIFRKFIESDSENIRILKQGLDDFEIIFHKFQEDYCELGEEVLISILVYTLASTFEIKSGAKGNEDLDGATDDILFLIGFNSYNNKTEKTYLEMFIEKYHLTSKKVKGARFFKFAEKLVRKGIFDLELFEEEMGAIKRKSVQATPMHIRLIREGYRNLTDEEFEKGEKETYEKLINGQVSFVLYLEAFILFRHLIEKGLFKKKVDEVKNEFMKGLNTAAAVSDYYTNMDTYFIGSNLDNNDQDAMTFKSRIIEINQKLLNKKNAKQTEDLMACLLTDFPKFIHDMREKYFYIPVFNNYDMQQLFNNIVSLSNQDTFTFVLLLENRYKHEEDVKNHKLYLEKENLTLLKNIIDEYISGKELTLKLSILQEVSDAIEEVIEKL</sequence>
<accession>A0ACC6S912</accession>
<dbReference type="Proteomes" id="UP001439875">
    <property type="component" value="Unassembled WGS sequence"/>
</dbReference>
<comment type="caution">
    <text evidence="1">The sequence shown here is derived from an EMBL/GenBank/DDBJ whole genome shotgun (WGS) entry which is preliminary data.</text>
</comment>
<reference evidence="1" key="1">
    <citation type="submission" date="2024-03" db="EMBL/GenBank/DDBJ databases">
        <title>Human intestinal bacterial collection.</title>
        <authorList>
            <person name="Pauvert C."/>
            <person name="Hitch T.C.A."/>
            <person name="Clavel T."/>
        </authorList>
    </citation>
    <scope>NUCLEOTIDE SEQUENCE</scope>
    <source>
        <strain evidence="1">CLA-AA-H227</strain>
    </source>
</reference>
<proteinExistence type="predicted"/>
<protein>
    <submittedName>
        <fullName evidence="1">P-loop NTPase fold protein</fullName>
    </submittedName>
</protein>
<dbReference type="EMBL" id="JBBMEW010000001">
    <property type="protein sequence ID" value="MEQ2525579.1"/>
    <property type="molecule type" value="Genomic_DNA"/>
</dbReference>
<name>A0ACC6S912_9BACI</name>
<evidence type="ECO:0000313" key="1">
    <source>
        <dbReference type="EMBL" id="MEQ2525579.1"/>
    </source>
</evidence>
<organism evidence="1 2">
    <name type="scientific">Robertmurraya yapensis</name>
    <name type="common">ex Hitch et al 2024</name>
    <dbReference type="NCBI Taxonomy" id="3133160"/>
    <lineage>
        <taxon>Bacteria</taxon>
        <taxon>Bacillati</taxon>
        <taxon>Bacillota</taxon>
        <taxon>Bacilli</taxon>
        <taxon>Bacillales</taxon>
        <taxon>Bacillaceae</taxon>
        <taxon>Robertmurraya</taxon>
    </lineage>
</organism>
<gene>
    <name evidence="1" type="ORF">WMO40_02610</name>
</gene>
<keyword evidence="2" id="KW-1185">Reference proteome</keyword>